<comment type="caution">
    <text evidence="1">The sequence shown here is derived from an EMBL/GenBank/DDBJ whole genome shotgun (WGS) entry which is preliminary data.</text>
</comment>
<protein>
    <submittedName>
        <fullName evidence="1">Tol protein</fullName>
    </submittedName>
</protein>
<organism evidence="1 2">
    <name type="scientific">Colletotrichum truncatum</name>
    <name type="common">Anthracnose fungus</name>
    <name type="synonym">Colletotrichum capsici</name>
    <dbReference type="NCBI Taxonomy" id="5467"/>
    <lineage>
        <taxon>Eukaryota</taxon>
        <taxon>Fungi</taxon>
        <taxon>Dikarya</taxon>
        <taxon>Ascomycota</taxon>
        <taxon>Pezizomycotina</taxon>
        <taxon>Sordariomycetes</taxon>
        <taxon>Hypocreomycetidae</taxon>
        <taxon>Glomerellales</taxon>
        <taxon>Glomerellaceae</taxon>
        <taxon>Colletotrichum</taxon>
        <taxon>Colletotrichum truncatum species complex</taxon>
    </lineage>
</organism>
<accession>A0ACC3ZBR4</accession>
<reference evidence="1 2" key="1">
    <citation type="journal article" date="2020" name="Phytopathology">
        <title>Genome Sequence Resources of Colletotrichum truncatum, C. plurivorum, C. musicola, and C. sojae: Four Species Pathogenic to Soybean (Glycine max).</title>
        <authorList>
            <person name="Rogerio F."/>
            <person name="Boufleur T.R."/>
            <person name="Ciampi-Guillardi M."/>
            <person name="Sukno S.A."/>
            <person name="Thon M.R."/>
            <person name="Massola Junior N.S."/>
            <person name="Baroncelli R."/>
        </authorList>
    </citation>
    <scope>NUCLEOTIDE SEQUENCE [LARGE SCALE GENOMIC DNA]</scope>
    <source>
        <strain evidence="1 2">CMES1059</strain>
    </source>
</reference>
<sequence>MSRNNTGTLHTTSSGEPMDPLAISENDATTHQSVARNNNFVPAPENLRNESIPWVNDSMVWVADRLSGLFQSGLVKEAASATIQDPEQEKRTLTYPIEDVLGSLNRQIRQLPTTASPRDESPPSEADVLEGQIELCSRCAGLSLGCLPNPVDMPISSAAKIPGITSAPAGEDGAEDSENSDDGKDSRNQWYLWMEGAADTARAEELRLFLINEVADEGTLPCSRNAIQGNLVELGRFPDDFKTTNCPLCNALAAVRTRLQGSAHGHPEWPYELNAVSATYVNFQPLEPIAKGNNIGPLLAARKFQDTTILAVDPKAPHIYYPQYQGVSLSQHSGSSGYLYPVFMDDKGSRRFSGRQISPSSIDYGILKDWISACLEYHPNGCGNRSKQSAQDIPGFKVMDASTRETVPLPEGHGYAALSYVWGKQSDETGMPKVVEDAFEVTKNLGIQYLWVDRYCIDQKGEAQPDPHKRIEAQAQLASMHIIYEAAEFTIIAAAGQDADFGLPGVSTTPRFRQPSVTISDTLYVSSLPSLKDLLRHIKWRQRGWTFQEGILSPRRLIFTEYQVYFECNFSHCTEAVYAPDDIFFRYGTAFQCVDGAPAWPPMYGEVANSVRNFPMALSLDKGTTIFGLIEEYMKRSLSFNSDTLNGMLGILSRGATTDPPFGHFWGLPILTVSQAQGNSVISSPLPQTATVGLLQALDWKLKKPAQRNPRFPSWSWTGWKGPLELSFDRAEDVEPPSGKAIFEASSTVERLKSPYADIKIKVEAEDETGNWGMLDFEKFHDVYGPHINEPSLKTGRSLCLEGLSMTIRLKHGQMKHGTDSSGSILAGANVEEHYYFEAFANEEEVIYGVFTPDSVMDKDALLGSELEAIVFKHDGKSLSLESGESDSQIEVGYGTLNEMNINNVILMVLWHVGSEGAQDTHERLGTARIAIPEAKETSKARLKLRRRAFLVR</sequence>
<dbReference type="EMBL" id="VUJX02000002">
    <property type="protein sequence ID" value="KAL0941514.1"/>
    <property type="molecule type" value="Genomic_DNA"/>
</dbReference>
<keyword evidence="2" id="KW-1185">Reference proteome</keyword>
<gene>
    <name evidence="1" type="ORF">CTRU02_204277</name>
</gene>
<evidence type="ECO:0000313" key="2">
    <source>
        <dbReference type="Proteomes" id="UP000805649"/>
    </source>
</evidence>
<evidence type="ECO:0000313" key="1">
    <source>
        <dbReference type="EMBL" id="KAL0941514.1"/>
    </source>
</evidence>
<dbReference type="Proteomes" id="UP000805649">
    <property type="component" value="Unassembled WGS sequence"/>
</dbReference>
<name>A0ACC3ZBR4_COLTU</name>
<proteinExistence type="predicted"/>